<reference key="1">
    <citation type="journal article" date="1992" name="FEMS Microbiol. Lett.">
        <title>Phosphate starvation affects the synthesis of outer membrane proteins in Thiobacillus ferrooxidans.</title>
        <authorList>
            <person name="Jerez C.A."/>
            <person name="Seeger M."/>
            <person name="Amaro A.M."/>
        </authorList>
    </citation>
    <scope>PROTEIN SEQUENCE</scope>
</reference>
<sequence length="26" mass="2617">ADTSNADTGPVVFGYAQITGAQQFGT</sequence>
<organism>
    <name type="scientific">Acidithiobacillus ferrooxidans</name>
    <name type="common">Thiobacillus ferrooxidans</name>
    <dbReference type="NCBI Taxonomy" id="920"/>
    <lineage>
        <taxon>Bacteria</taxon>
        <taxon>Pseudomonadati</taxon>
        <taxon>Pseudomonadota</taxon>
        <taxon>Acidithiobacillia</taxon>
        <taxon>Acidithiobacillales</taxon>
        <taxon>Acidithiobacillaceae</taxon>
        <taxon>Acidithiobacillus</taxon>
    </lineage>
</organism>
<protein>
    <submittedName>
        <fullName>40 kDa outer membrane protein</fullName>
    </submittedName>
</protein>
<keyword id="KW-0903">Direct protein sequencing</keyword>
<proteinExistence type="evidence at protein level"/>
<accession>Q9R5F2</accession>
<dbReference type="AlphaFoldDB" id="Q9R5F2"/>
<name>Q9R5F2_ACIFR</name>